<dbReference type="PANTHER" id="PTHR30146:SF109">
    <property type="entry name" value="HTH-TYPE TRANSCRIPTIONAL REGULATOR GALS"/>
    <property type="match status" value="1"/>
</dbReference>
<dbReference type="EMBL" id="SOAM01000001">
    <property type="protein sequence ID" value="TDS80620.1"/>
    <property type="molecule type" value="Genomic_DNA"/>
</dbReference>
<dbReference type="InterPro" id="IPR010982">
    <property type="entry name" value="Lambda_DNA-bd_dom_sf"/>
</dbReference>
<dbReference type="SMART" id="SM00354">
    <property type="entry name" value="HTH_LACI"/>
    <property type="match status" value="1"/>
</dbReference>
<evidence type="ECO:0000256" key="2">
    <source>
        <dbReference type="ARBA" id="ARBA00023125"/>
    </source>
</evidence>
<dbReference type="CDD" id="cd01392">
    <property type="entry name" value="HTH_LacI"/>
    <property type="match status" value="1"/>
</dbReference>
<dbReference type="SUPFAM" id="SSF47413">
    <property type="entry name" value="lambda repressor-like DNA-binding domains"/>
    <property type="match status" value="1"/>
</dbReference>
<accession>A0A4R7FS28</accession>
<proteinExistence type="predicted"/>
<feature type="domain" description="HTH lacI-type" evidence="4">
    <location>
        <begin position="2"/>
        <end position="56"/>
    </location>
</feature>
<evidence type="ECO:0000256" key="1">
    <source>
        <dbReference type="ARBA" id="ARBA00023015"/>
    </source>
</evidence>
<sequence>MPNIFDVAKAAGVSHQTVSRVLNGDPTVRPAVRERVDEAIVALDYRPSAAARALARRSTRTIGLVVVGMQYFGPGSIANGFNAAARASGWDVAIAATDDGAAEDDVRQAGESLLAQDPRAVVVIAPGPAVGAALAGLAQRVPVVTTVDVVPGAAAVSIDDVRAAELAVEHLAALGHRSVLHLAGPEGWTEADERIAGWRSASERLGLEAPEVVRGDWSSASGYRVGRRIAAEGVPTAVFSANDQMALGLLAAFRDAGVRVPDDVSVVGFDDIPEAAFFAPPLTTLRQDFVALGHGLMARVEGLLARQDVPPASPLVPELIVRASTAPPR</sequence>
<dbReference type="Proteomes" id="UP000295344">
    <property type="component" value="Unassembled WGS sequence"/>
</dbReference>
<dbReference type="InterPro" id="IPR046335">
    <property type="entry name" value="LacI/GalR-like_sensor"/>
</dbReference>
<evidence type="ECO:0000313" key="6">
    <source>
        <dbReference type="Proteomes" id="UP000295344"/>
    </source>
</evidence>
<dbReference type="Pfam" id="PF13377">
    <property type="entry name" value="Peripla_BP_3"/>
    <property type="match status" value="1"/>
</dbReference>
<dbReference type="PANTHER" id="PTHR30146">
    <property type="entry name" value="LACI-RELATED TRANSCRIPTIONAL REPRESSOR"/>
    <property type="match status" value="1"/>
</dbReference>
<dbReference type="RefSeq" id="WP_246017974.1">
    <property type="nucleotide sequence ID" value="NZ_BAAARP010000001.1"/>
</dbReference>
<dbReference type="PRINTS" id="PR00036">
    <property type="entry name" value="HTHLACI"/>
</dbReference>
<keyword evidence="3" id="KW-0804">Transcription</keyword>
<dbReference type="InterPro" id="IPR028082">
    <property type="entry name" value="Peripla_BP_I"/>
</dbReference>
<keyword evidence="1" id="KW-0805">Transcription regulation</keyword>
<evidence type="ECO:0000313" key="5">
    <source>
        <dbReference type="EMBL" id="TDS80620.1"/>
    </source>
</evidence>
<evidence type="ECO:0000256" key="3">
    <source>
        <dbReference type="ARBA" id="ARBA00023163"/>
    </source>
</evidence>
<dbReference type="Gene3D" id="1.10.260.40">
    <property type="entry name" value="lambda repressor-like DNA-binding domains"/>
    <property type="match status" value="1"/>
</dbReference>
<dbReference type="InterPro" id="IPR000843">
    <property type="entry name" value="HTH_LacI"/>
</dbReference>
<dbReference type="PROSITE" id="PS50932">
    <property type="entry name" value="HTH_LACI_2"/>
    <property type="match status" value="1"/>
</dbReference>
<name>A0A4R7FS28_9MICO</name>
<reference evidence="5 6" key="1">
    <citation type="submission" date="2019-03" db="EMBL/GenBank/DDBJ databases">
        <title>Genomic Encyclopedia of Archaeal and Bacterial Type Strains, Phase II (KMG-II): from individual species to whole genera.</title>
        <authorList>
            <person name="Goeker M."/>
        </authorList>
    </citation>
    <scope>NUCLEOTIDE SEQUENCE [LARGE SCALE GENOMIC DNA]</scope>
    <source>
        <strain evidence="5 6">DSM 24782</strain>
    </source>
</reference>
<comment type="caution">
    <text evidence="5">The sequence shown here is derived from an EMBL/GenBank/DDBJ whole genome shotgun (WGS) entry which is preliminary data.</text>
</comment>
<protein>
    <submittedName>
        <fullName evidence="5">LacI family transcriptional regulator</fullName>
    </submittedName>
</protein>
<dbReference type="AlphaFoldDB" id="A0A4R7FS28"/>
<evidence type="ECO:0000259" key="4">
    <source>
        <dbReference type="PROSITE" id="PS50932"/>
    </source>
</evidence>
<dbReference type="SUPFAM" id="SSF53822">
    <property type="entry name" value="Periplasmic binding protein-like I"/>
    <property type="match status" value="1"/>
</dbReference>
<keyword evidence="2" id="KW-0238">DNA-binding</keyword>
<keyword evidence="6" id="KW-1185">Reference proteome</keyword>
<dbReference type="Gene3D" id="3.40.50.2300">
    <property type="match status" value="2"/>
</dbReference>
<dbReference type="CDD" id="cd01574">
    <property type="entry name" value="PBP1_LacI"/>
    <property type="match status" value="1"/>
</dbReference>
<dbReference type="GO" id="GO:0003700">
    <property type="term" value="F:DNA-binding transcription factor activity"/>
    <property type="evidence" value="ECO:0007669"/>
    <property type="project" value="TreeGrafter"/>
</dbReference>
<gene>
    <name evidence="5" type="ORF">CLV52_1186</name>
</gene>
<dbReference type="Pfam" id="PF00356">
    <property type="entry name" value="LacI"/>
    <property type="match status" value="1"/>
</dbReference>
<organism evidence="5 6">
    <name type="scientific">Amnibacterium kyonggiense</name>
    <dbReference type="NCBI Taxonomy" id="595671"/>
    <lineage>
        <taxon>Bacteria</taxon>
        <taxon>Bacillati</taxon>
        <taxon>Actinomycetota</taxon>
        <taxon>Actinomycetes</taxon>
        <taxon>Micrococcales</taxon>
        <taxon>Microbacteriaceae</taxon>
        <taxon>Amnibacterium</taxon>
    </lineage>
</organism>
<dbReference type="GO" id="GO:0000976">
    <property type="term" value="F:transcription cis-regulatory region binding"/>
    <property type="evidence" value="ECO:0007669"/>
    <property type="project" value="TreeGrafter"/>
</dbReference>
<dbReference type="PROSITE" id="PS00356">
    <property type="entry name" value="HTH_LACI_1"/>
    <property type="match status" value="1"/>
</dbReference>